<proteinExistence type="predicted"/>
<reference evidence="2 3" key="1">
    <citation type="submission" date="2013-07" db="EMBL/GenBank/DDBJ databases">
        <title>Completed genome of Sphingomonas sanxanigenens NX02.</title>
        <authorList>
            <person name="Ma T."/>
            <person name="Huang H."/>
            <person name="Wu M."/>
            <person name="Li X."/>
            <person name="Li G."/>
        </authorList>
    </citation>
    <scope>NUCLEOTIDE SEQUENCE [LARGE SCALE GENOMIC DNA]</scope>
    <source>
        <strain evidence="2 3">NX02</strain>
    </source>
</reference>
<dbReference type="Pfam" id="PF04577">
    <property type="entry name" value="Glyco_transf_61"/>
    <property type="match status" value="1"/>
</dbReference>
<evidence type="ECO:0000313" key="3">
    <source>
        <dbReference type="Proteomes" id="UP000018851"/>
    </source>
</evidence>
<dbReference type="Proteomes" id="UP000018851">
    <property type="component" value="Chromosome"/>
</dbReference>
<protein>
    <recommendedName>
        <fullName evidence="1">Glycosyltransferase 61 catalytic domain-containing protein</fullName>
    </recommendedName>
</protein>
<name>W0AHC4_9SPHN</name>
<dbReference type="HOGENOM" id="CLU_798860_0_0_5"/>
<dbReference type="EMBL" id="CP006644">
    <property type="protein sequence ID" value="AHE55025.1"/>
    <property type="molecule type" value="Genomic_DNA"/>
</dbReference>
<evidence type="ECO:0000313" key="2">
    <source>
        <dbReference type="EMBL" id="AHE55025.1"/>
    </source>
</evidence>
<dbReference type="eggNOG" id="ENOG502ZAT7">
    <property type="taxonomic scope" value="Bacteria"/>
</dbReference>
<evidence type="ECO:0000259" key="1">
    <source>
        <dbReference type="Pfam" id="PF04577"/>
    </source>
</evidence>
<accession>W0AHC4</accession>
<dbReference type="InterPro" id="IPR049625">
    <property type="entry name" value="Glyco_transf_61_cat"/>
</dbReference>
<gene>
    <name evidence="2" type="ORF">NX02_16735</name>
</gene>
<dbReference type="GO" id="GO:0016757">
    <property type="term" value="F:glycosyltransferase activity"/>
    <property type="evidence" value="ECO:0007669"/>
    <property type="project" value="InterPro"/>
</dbReference>
<dbReference type="STRING" id="1123269.NX02_16735"/>
<keyword evidence="3" id="KW-1185">Reference proteome</keyword>
<sequence>MDRLRRLLGRPVQDVTARAVDHWTVARGSRVEIKPAKVLPGQLDRIRGTEFGSIDEVIRDFSGGFDSIQGATTAYRLENVTLMDGVLYSADATRHLRKRNSRLPFRRKPKDEIRATMYESWTGNRWFGNWLAEDTLTYRLAESEGMPFTTNRTIGHMSAYEQRLDMTPTRMLEVRFADLILFEDFAHNEHKRQRAIDFRRRMVGQHVRRHPGVFLLRGSAGDRRVLLNEREIAETLAAKRGFQVLDPVRADVDEIVRVCGGADVVAGTEGSHLVHGLMLMPPDARALVIQPPARAVSVLKMFTDRQGQDFSLVVGEGSNEAFSADVGEIEHTLDLA</sequence>
<dbReference type="KEGG" id="ssan:NX02_16735"/>
<dbReference type="PATRIC" id="fig|1123269.5.peg.3278"/>
<organism evidence="2 3">
    <name type="scientific">Sphingomonas sanxanigenens DSM 19645 = NX02</name>
    <dbReference type="NCBI Taxonomy" id="1123269"/>
    <lineage>
        <taxon>Bacteria</taxon>
        <taxon>Pseudomonadati</taxon>
        <taxon>Pseudomonadota</taxon>
        <taxon>Alphaproteobacteria</taxon>
        <taxon>Sphingomonadales</taxon>
        <taxon>Sphingomonadaceae</taxon>
        <taxon>Sphingomonas</taxon>
    </lineage>
</organism>
<feature type="domain" description="Glycosyltransferase 61 catalytic" evidence="1">
    <location>
        <begin position="165"/>
        <end position="285"/>
    </location>
</feature>
<dbReference type="AlphaFoldDB" id="W0AHC4"/>